<organism evidence="9 10">
    <name type="scientific">Undibacterium terreum</name>
    <dbReference type="NCBI Taxonomy" id="1224302"/>
    <lineage>
        <taxon>Bacteria</taxon>
        <taxon>Pseudomonadati</taxon>
        <taxon>Pseudomonadota</taxon>
        <taxon>Betaproteobacteria</taxon>
        <taxon>Burkholderiales</taxon>
        <taxon>Oxalobacteraceae</taxon>
        <taxon>Undibacterium</taxon>
    </lineage>
</organism>
<keyword evidence="10" id="KW-1185">Reference proteome</keyword>
<name>A0A916U935_9BURK</name>
<dbReference type="SMART" id="SM00387">
    <property type="entry name" value="HATPase_c"/>
    <property type="match status" value="1"/>
</dbReference>
<comment type="caution">
    <text evidence="9">The sequence shown here is derived from an EMBL/GenBank/DDBJ whole genome shotgun (WGS) entry which is preliminary data.</text>
</comment>
<dbReference type="PROSITE" id="PS50109">
    <property type="entry name" value="HIS_KIN"/>
    <property type="match status" value="1"/>
</dbReference>
<dbReference type="PANTHER" id="PTHR43065">
    <property type="entry name" value="SENSOR HISTIDINE KINASE"/>
    <property type="match status" value="1"/>
</dbReference>
<evidence type="ECO:0000256" key="4">
    <source>
        <dbReference type="SAM" id="Coils"/>
    </source>
</evidence>
<protein>
    <recommendedName>
        <fullName evidence="2">histidine kinase</fullName>
        <ecNumber evidence="2">2.7.13.3</ecNumber>
    </recommendedName>
</protein>
<reference evidence="9" key="2">
    <citation type="submission" date="2020-09" db="EMBL/GenBank/DDBJ databases">
        <authorList>
            <person name="Sun Q."/>
            <person name="Zhou Y."/>
        </authorList>
    </citation>
    <scope>NUCLEOTIDE SEQUENCE</scope>
    <source>
        <strain evidence="9">CGMCC 1.10998</strain>
    </source>
</reference>
<dbReference type="InterPro" id="IPR036097">
    <property type="entry name" value="HisK_dim/P_sf"/>
</dbReference>
<evidence type="ECO:0000256" key="1">
    <source>
        <dbReference type="ARBA" id="ARBA00000085"/>
    </source>
</evidence>
<feature type="coiled-coil region" evidence="4">
    <location>
        <begin position="177"/>
        <end position="250"/>
    </location>
</feature>
<dbReference type="SUPFAM" id="SSF55785">
    <property type="entry name" value="PYP-like sensor domain (PAS domain)"/>
    <property type="match status" value="1"/>
</dbReference>
<sequence length="519" mass="57968">MTDDNSDFSKPRLGERPALATAGESQTGLLPEDVPDPAALNLMGFELSQFLDSNPVPTFVINKDHVITHWNKACEHMLGYSSASMVQTKKQWVPFYRHSRPVLADLIIGAKDESHIKEFYGEKFKESQFIRGAYEADDFFPNLGQSGLWIHFTAAPLYSSQGEIVGAIESLEDITERREAEDALKKAFDTLEGLVKRRTMQLADANNKLEADIRQRETVELELIRRNSELTELNVQLGKAQEQLVQSEKLASIGQLAAGVAHEINNPIGYIFSNFGTLENYLGQLFKILNSYEEAEQHIHSTAVADDLKLIREEIELDFLKEDIPVLMQESKEGIARVRKIVQDLKDFSRVENSQDWQWANLHQGIDSTLNIVNNEIKYKADVVKEYGNIPEIECLPSQLNQVIMNLVVNASHAIEKDRGTITIRTWAAADTVNLEITDNGSGIPKEVVSRIFDPFFTTKPIGKGTGLGLSLSYGIIQKHDGQIRVSSEPGKGTTFAIVLPIKHTFPDTSMPGSESANE</sequence>
<dbReference type="Gene3D" id="3.30.450.20">
    <property type="entry name" value="PAS domain"/>
    <property type="match status" value="1"/>
</dbReference>
<dbReference type="AlphaFoldDB" id="A0A916U935"/>
<dbReference type="GO" id="GO:0000155">
    <property type="term" value="F:phosphorelay sensor kinase activity"/>
    <property type="evidence" value="ECO:0007669"/>
    <property type="project" value="InterPro"/>
</dbReference>
<feature type="domain" description="Histidine kinase" evidence="6">
    <location>
        <begin position="259"/>
        <end position="504"/>
    </location>
</feature>
<evidence type="ECO:0000256" key="2">
    <source>
        <dbReference type="ARBA" id="ARBA00012438"/>
    </source>
</evidence>
<dbReference type="PRINTS" id="PR00344">
    <property type="entry name" value="BCTRLSENSOR"/>
</dbReference>
<feature type="domain" description="PAS" evidence="7">
    <location>
        <begin position="46"/>
        <end position="86"/>
    </location>
</feature>
<dbReference type="Pfam" id="PF02518">
    <property type="entry name" value="HATPase_c"/>
    <property type="match status" value="1"/>
</dbReference>
<accession>A0A916U935</accession>
<dbReference type="Proteomes" id="UP000637423">
    <property type="component" value="Unassembled WGS sequence"/>
</dbReference>
<dbReference type="InterPro" id="IPR036890">
    <property type="entry name" value="HATPase_C_sf"/>
</dbReference>
<dbReference type="Gene3D" id="1.10.287.130">
    <property type="match status" value="1"/>
</dbReference>
<dbReference type="PANTHER" id="PTHR43065:SF50">
    <property type="entry name" value="HISTIDINE KINASE"/>
    <property type="match status" value="1"/>
</dbReference>
<dbReference type="InterPro" id="IPR004358">
    <property type="entry name" value="Sig_transdc_His_kin-like_C"/>
</dbReference>
<keyword evidence="4" id="KW-0175">Coiled coil</keyword>
<keyword evidence="3" id="KW-0597">Phosphoprotein</keyword>
<dbReference type="InterPro" id="IPR003594">
    <property type="entry name" value="HATPase_dom"/>
</dbReference>
<dbReference type="Gene3D" id="3.30.565.10">
    <property type="entry name" value="Histidine kinase-like ATPase, C-terminal domain"/>
    <property type="match status" value="1"/>
</dbReference>
<dbReference type="EC" id="2.7.13.3" evidence="2"/>
<feature type="region of interest" description="Disordered" evidence="5">
    <location>
        <begin position="1"/>
        <end position="33"/>
    </location>
</feature>
<reference evidence="9" key="1">
    <citation type="journal article" date="2014" name="Int. J. Syst. Evol. Microbiol.">
        <title>Complete genome sequence of Corynebacterium casei LMG S-19264T (=DSM 44701T), isolated from a smear-ripened cheese.</title>
        <authorList>
            <consortium name="US DOE Joint Genome Institute (JGI-PGF)"/>
            <person name="Walter F."/>
            <person name="Albersmeier A."/>
            <person name="Kalinowski J."/>
            <person name="Ruckert C."/>
        </authorList>
    </citation>
    <scope>NUCLEOTIDE SEQUENCE</scope>
    <source>
        <strain evidence="9">CGMCC 1.10998</strain>
    </source>
</reference>
<dbReference type="InterPro" id="IPR000014">
    <property type="entry name" value="PAS"/>
</dbReference>
<dbReference type="SUPFAM" id="SSF47384">
    <property type="entry name" value="Homodimeric domain of signal transducing histidine kinase"/>
    <property type="match status" value="1"/>
</dbReference>
<feature type="domain" description="PAC" evidence="8">
    <location>
        <begin position="134"/>
        <end position="186"/>
    </location>
</feature>
<dbReference type="Pfam" id="PF13426">
    <property type="entry name" value="PAS_9"/>
    <property type="match status" value="1"/>
</dbReference>
<dbReference type="InterPro" id="IPR000700">
    <property type="entry name" value="PAS-assoc_C"/>
</dbReference>
<comment type="catalytic activity">
    <reaction evidence="1">
        <text>ATP + protein L-histidine = ADP + protein N-phospho-L-histidine.</text>
        <dbReference type="EC" id="2.7.13.3"/>
    </reaction>
</comment>
<proteinExistence type="predicted"/>
<dbReference type="NCBIfam" id="TIGR00229">
    <property type="entry name" value="sensory_box"/>
    <property type="match status" value="1"/>
</dbReference>
<evidence type="ECO:0000313" key="10">
    <source>
        <dbReference type="Proteomes" id="UP000637423"/>
    </source>
</evidence>
<dbReference type="PROSITE" id="PS50113">
    <property type="entry name" value="PAC"/>
    <property type="match status" value="1"/>
</dbReference>
<dbReference type="PROSITE" id="PS50112">
    <property type="entry name" value="PAS"/>
    <property type="match status" value="1"/>
</dbReference>
<dbReference type="EMBL" id="BMED01000001">
    <property type="protein sequence ID" value="GGC65126.1"/>
    <property type="molecule type" value="Genomic_DNA"/>
</dbReference>
<dbReference type="SUPFAM" id="SSF55874">
    <property type="entry name" value="ATPase domain of HSP90 chaperone/DNA topoisomerase II/histidine kinase"/>
    <property type="match status" value="1"/>
</dbReference>
<evidence type="ECO:0000259" key="7">
    <source>
        <dbReference type="PROSITE" id="PS50112"/>
    </source>
</evidence>
<dbReference type="InterPro" id="IPR005467">
    <property type="entry name" value="His_kinase_dom"/>
</dbReference>
<dbReference type="CDD" id="cd16943">
    <property type="entry name" value="HATPase_AtoS-like"/>
    <property type="match status" value="1"/>
</dbReference>
<evidence type="ECO:0000256" key="5">
    <source>
        <dbReference type="SAM" id="MobiDB-lite"/>
    </source>
</evidence>
<dbReference type="CDD" id="cd00082">
    <property type="entry name" value="HisKA"/>
    <property type="match status" value="1"/>
</dbReference>
<evidence type="ECO:0000313" key="9">
    <source>
        <dbReference type="EMBL" id="GGC65126.1"/>
    </source>
</evidence>
<dbReference type="InterPro" id="IPR035965">
    <property type="entry name" value="PAS-like_dom_sf"/>
</dbReference>
<evidence type="ECO:0000256" key="3">
    <source>
        <dbReference type="ARBA" id="ARBA00022553"/>
    </source>
</evidence>
<evidence type="ECO:0000259" key="8">
    <source>
        <dbReference type="PROSITE" id="PS50113"/>
    </source>
</evidence>
<evidence type="ECO:0000259" key="6">
    <source>
        <dbReference type="PROSITE" id="PS50109"/>
    </source>
</evidence>
<gene>
    <name evidence="9" type="ORF">GCM10011396_10140</name>
</gene>
<dbReference type="InterPro" id="IPR003661">
    <property type="entry name" value="HisK_dim/P_dom"/>
</dbReference>
<dbReference type="CDD" id="cd00130">
    <property type="entry name" value="PAS"/>
    <property type="match status" value="1"/>
</dbReference>